<dbReference type="PANTHER" id="PTHR42913">
    <property type="entry name" value="APOPTOSIS-INDUCING FACTOR 1"/>
    <property type="match status" value="1"/>
</dbReference>
<keyword evidence="4" id="KW-0274">FAD</keyword>
<comment type="similarity">
    <text evidence="2">Belongs to the NADH dehydrogenase family.</text>
</comment>
<name>A0A9X2DQX1_9BACI</name>
<organism evidence="7 8">
    <name type="scientific">Halalkalibacter oceani</name>
    <dbReference type="NCBI Taxonomy" id="1653776"/>
    <lineage>
        <taxon>Bacteria</taxon>
        <taxon>Bacillati</taxon>
        <taxon>Bacillota</taxon>
        <taxon>Bacilli</taxon>
        <taxon>Bacillales</taxon>
        <taxon>Bacillaceae</taxon>
        <taxon>Halalkalibacter</taxon>
    </lineage>
</organism>
<evidence type="ECO:0000256" key="1">
    <source>
        <dbReference type="ARBA" id="ARBA00001974"/>
    </source>
</evidence>
<dbReference type="PRINTS" id="PR00411">
    <property type="entry name" value="PNDRDTASEI"/>
</dbReference>
<evidence type="ECO:0000313" key="7">
    <source>
        <dbReference type="EMBL" id="MCM3714070.1"/>
    </source>
</evidence>
<keyword evidence="5" id="KW-0560">Oxidoreductase</keyword>
<evidence type="ECO:0000256" key="5">
    <source>
        <dbReference type="ARBA" id="ARBA00023002"/>
    </source>
</evidence>
<sequence>MKKPNIVILGAGYGGMITATRLSKLLGHNEANITLVNKHDYHYQTTWLHEPAAGTLSPERTRMPIGSVLDLNKIKFVQDIVVEIKAADKKVVLEDGELEYDYLVVGLGSEAETFGVPGVHEYAFSKWTVNGAREVKEHIEYMFAKYNNTAEKKDELLTFVVAGAGFTGIEFIGELSDRVPELCEHYDIPREKVKLYVIEAAPTALPGFDPELVEYAMNLLESRGVEFKINCPIKEVTETGVSLANGDEIKAETVVWATGVRGSSIIEKSGFEAMRGRIKVEPDLRAPGYEDVFVIGDCALLINEEINRPYPPTAQIAMQMAEVCAHNIKALIKNDPLKTFKPDIKGTVASLGGKEAIGVVGTRKLFGSSANFMKKMIDNRYLFLLGGPGLVLKKGKSPF</sequence>
<dbReference type="RefSeq" id="WP_251222963.1">
    <property type="nucleotide sequence ID" value="NZ_JAMBOL010000005.1"/>
</dbReference>
<evidence type="ECO:0000256" key="2">
    <source>
        <dbReference type="ARBA" id="ARBA00005272"/>
    </source>
</evidence>
<dbReference type="EMBL" id="JAMBOL010000005">
    <property type="protein sequence ID" value="MCM3714070.1"/>
    <property type="molecule type" value="Genomic_DNA"/>
</dbReference>
<evidence type="ECO:0000313" key="8">
    <source>
        <dbReference type="Proteomes" id="UP001139179"/>
    </source>
</evidence>
<dbReference type="PRINTS" id="PR00368">
    <property type="entry name" value="FADPNR"/>
</dbReference>
<keyword evidence="8" id="KW-1185">Reference proteome</keyword>
<keyword evidence="3" id="KW-0285">Flavoprotein</keyword>
<dbReference type="Proteomes" id="UP001139179">
    <property type="component" value="Unassembled WGS sequence"/>
</dbReference>
<protein>
    <submittedName>
        <fullName evidence="7">NAD(P)/FAD-dependent oxidoreductase</fullName>
    </submittedName>
</protein>
<dbReference type="InterPro" id="IPR051169">
    <property type="entry name" value="NADH-Q_oxidoreductase"/>
</dbReference>
<dbReference type="InterPro" id="IPR023753">
    <property type="entry name" value="FAD/NAD-binding_dom"/>
</dbReference>
<reference evidence="7" key="1">
    <citation type="submission" date="2022-05" db="EMBL/GenBank/DDBJ databases">
        <title>Comparative Genomics of Spacecraft Associated Microbes.</title>
        <authorList>
            <person name="Tran M.T."/>
            <person name="Wright A."/>
            <person name="Seuylemezian A."/>
            <person name="Eisen J."/>
            <person name="Coil D."/>
        </authorList>
    </citation>
    <scope>NUCLEOTIDE SEQUENCE</scope>
    <source>
        <strain evidence="7">214.1.1</strain>
    </source>
</reference>
<proteinExistence type="inferred from homology"/>
<comment type="cofactor">
    <cofactor evidence="1">
        <name>FAD</name>
        <dbReference type="ChEBI" id="CHEBI:57692"/>
    </cofactor>
</comment>
<dbReference type="AlphaFoldDB" id="A0A9X2DQX1"/>
<dbReference type="Pfam" id="PF07992">
    <property type="entry name" value="Pyr_redox_2"/>
    <property type="match status" value="1"/>
</dbReference>
<dbReference type="InterPro" id="IPR036188">
    <property type="entry name" value="FAD/NAD-bd_sf"/>
</dbReference>
<dbReference type="Gene3D" id="3.50.50.100">
    <property type="match status" value="1"/>
</dbReference>
<dbReference type="GO" id="GO:0003955">
    <property type="term" value="F:NAD(P)H dehydrogenase (quinone) activity"/>
    <property type="evidence" value="ECO:0007669"/>
    <property type="project" value="TreeGrafter"/>
</dbReference>
<dbReference type="PANTHER" id="PTHR42913:SF3">
    <property type="entry name" value="64 KDA MITOCHONDRIAL NADH DEHYDROGENASE (EUROFUNG)"/>
    <property type="match status" value="1"/>
</dbReference>
<evidence type="ECO:0000256" key="4">
    <source>
        <dbReference type="ARBA" id="ARBA00022827"/>
    </source>
</evidence>
<feature type="domain" description="FAD/NAD(P)-binding" evidence="6">
    <location>
        <begin position="5"/>
        <end position="321"/>
    </location>
</feature>
<dbReference type="SUPFAM" id="SSF51905">
    <property type="entry name" value="FAD/NAD(P)-binding domain"/>
    <property type="match status" value="1"/>
</dbReference>
<accession>A0A9X2DQX1</accession>
<evidence type="ECO:0000256" key="3">
    <source>
        <dbReference type="ARBA" id="ARBA00022630"/>
    </source>
</evidence>
<comment type="caution">
    <text evidence="7">The sequence shown here is derived from an EMBL/GenBank/DDBJ whole genome shotgun (WGS) entry which is preliminary data.</text>
</comment>
<evidence type="ECO:0000259" key="6">
    <source>
        <dbReference type="Pfam" id="PF07992"/>
    </source>
</evidence>
<gene>
    <name evidence="7" type="ORF">M3202_08215</name>
</gene>
<dbReference type="GO" id="GO:0019646">
    <property type="term" value="P:aerobic electron transport chain"/>
    <property type="evidence" value="ECO:0007669"/>
    <property type="project" value="TreeGrafter"/>
</dbReference>